<dbReference type="KEGG" id="mrr:Moror_2544"/>
<dbReference type="HOGENOM" id="CLU_032490_0_0_1"/>
<dbReference type="PANTHER" id="PTHR43798:SF33">
    <property type="entry name" value="HYDROLASE, PUTATIVE (AFU_ORTHOLOGUE AFUA_2G14860)-RELATED"/>
    <property type="match status" value="1"/>
</dbReference>
<dbReference type="EMBL" id="AWSO01000333">
    <property type="protein sequence ID" value="ESK91626.1"/>
    <property type="molecule type" value="Genomic_DNA"/>
</dbReference>
<dbReference type="PANTHER" id="PTHR43798">
    <property type="entry name" value="MONOACYLGLYCEROL LIPASE"/>
    <property type="match status" value="1"/>
</dbReference>
<feature type="region of interest" description="Disordered" evidence="1">
    <location>
        <begin position="1"/>
        <end position="26"/>
    </location>
</feature>
<dbReference type="GO" id="GO:0016787">
    <property type="term" value="F:hydrolase activity"/>
    <property type="evidence" value="ECO:0007669"/>
    <property type="project" value="UniProtKB-KW"/>
</dbReference>
<dbReference type="GO" id="GO:0016020">
    <property type="term" value="C:membrane"/>
    <property type="evidence" value="ECO:0007669"/>
    <property type="project" value="TreeGrafter"/>
</dbReference>
<proteinExistence type="predicted"/>
<dbReference type="Proteomes" id="UP000017559">
    <property type="component" value="Unassembled WGS sequence"/>
</dbReference>
<protein>
    <submittedName>
        <fullName evidence="3">Alpha/beta-hydrolase</fullName>
    </submittedName>
</protein>
<organism evidence="3 4">
    <name type="scientific">Moniliophthora roreri (strain MCA 2997)</name>
    <name type="common">Cocoa frosty pod rot fungus</name>
    <name type="synonym">Crinipellis roreri</name>
    <dbReference type="NCBI Taxonomy" id="1381753"/>
    <lineage>
        <taxon>Eukaryota</taxon>
        <taxon>Fungi</taxon>
        <taxon>Dikarya</taxon>
        <taxon>Basidiomycota</taxon>
        <taxon>Agaricomycotina</taxon>
        <taxon>Agaricomycetes</taxon>
        <taxon>Agaricomycetidae</taxon>
        <taxon>Agaricales</taxon>
        <taxon>Marasmiineae</taxon>
        <taxon>Marasmiaceae</taxon>
        <taxon>Moniliophthora</taxon>
    </lineage>
</organism>
<dbReference type="SUPFAM" id="SSF53474">
    <property type="entry name" value="alpha/beta-Hydrolases"/>
    <property type="match status" value="1"/>
</dbReference>
<feature type="domain" description="AB hydrolase-1" evidence="2">
    <location>
        <begin position="65"/>
        <end position="351"/>
    </location>
</feature>
<evidence type="ECO:0000256" key="1">
    <source>
        <dbReference type="SAM" id="MobiDB-lite"/>
    </source>
</evidence>
<dbReference type="InterPro" id="IPR050266">
    <property type="entry name" value="AB_hydrolase_sf"/>
</dbReference>
<comment type="caution">
    <text evidence="3">The sequence shown here is derived from an EMBL/GenBank/DDBJ whole genome shotgun (WGS) entry which is preliminary data.</text>
</comment>
<dbReference type="AlphaFoldDB" id="V2XFQ0"/>
<gene>
    <name evidence="3" type="ORF">Moror_2544</name>
</gene>
<dbReference type="OrthoDB" id="94039at2759"/>
<evidence type="ECO:0000259" key="2">
    <source>
        <dbReference type="Pfam" id="PF12697"/>
    </source>
</evidence>
<name>V2XFQ0_MONRO</name>
<dbReference type="Gene3D" id="3.40.50.1820">
    <property type="entry name" value="alpha/beta hydrolase"/>
    <property type="match status" value="1"/>
</dbReference>
<accession>V2XFQ0</accession>
<dbReference type="InterPro" id="IPR000073">
    <property type="entry name" value="AB_hydrolase_1"/>
</dbReference>
<evidence type="ECO:0000313" key="3">
    <source>
        <dbReference type="EMBL" id="ESK91626.1"/>
    </source>
</evidence>
<dbReference type="Pfam" id="PF12697">
    <property type="entry name" value="Abhydrolase_6"/>
    <property type="match status" value="1"/>
</dbReference>
<keyword evidence="4" id="KW-1185">Reference proteome</keyword>
<reference evidence="3 4" key="1">
    <citation type="journal article" date="2014" name="BMC Genomics">
        <title>Genome and secretome analysis of the hemibiotrophic fungal pathogen, Moniliophthora roreri, which causes frosty pod rot disease of cacao: mechanisms of the biotrophic and necrotrophic phases.</title>
        <authorList>
            <person name="Meinhardt L.W."/>
            <person name="Costa G.G.L."/>
            <person name="Thomazella D.P.T."/>
            <person name="Teixeira P.J.P.L."/>
            <person name="Carazzolle M.F."/>
            <person name="Schuster S.C."/>
            <person name="Carlson J.E."/>
            <person name="Guiltinan M.J."/>
            <person name="Mieczkowski P."/>
            <person name="Farmer A."/>
            <person name="Ramaraj T."/>
            <person name="Crozier J."/>
            <person name="Davis R.E."/>
            <person name="Shao J."/>
            <person name="Melnick R.L."/>
            <person name="Pereira G.A.G."/>
            <person name="Bailey B.A."/>
        </authorList>
    </citation>
    <scope>NUCLEOTIDE SEQUENCE [LARGE SCALE GENOMIC DNA]</scope>
    <source>
        <strain evidence="3 4">MCA 2997</strain>
    </source>
</reference>
<evidence type="ECO:0000313" key="4">
    <source>
        <dbReference type="Proteomes" id="UP000017559"/>
    </source>
</evidence>
<sequence length="372" mass="42280">MTPISEHFWSHQSSPPSPSPPMHTDLSPDVFVLNGHSFPNDPDLNLRVVAKRYRPATTNHDGVTLLLFHAIGCHKELWEPTITRLFSVQRPRPRHRNRIREVWAFDRENHGDSAVLNREALKAWPACLPITEWASTVADFVKSRLHDHRVVAVGHSSGAGVAMLTAKYASSSSPYARIQFTATITVEPTILTRDIFMETYEERIKGIRKTEEMTARRRDTWASREEALTSLRTRLPWSSWDERVLRRYIQYGLIETDHRQHNGTVTLKCPKILEAACYPDVDGLFDSAEAFEELCRDIPVHVIWGGQHDFASFSPQLKRALVTDRRVPASVSTVPDAGHMVPLQQPDRLADTLSAILDTIRIPYTPMTQAKL</sequence>
<dbReference type="InterPro" id="IPR029058">
    <property type="entry name" value="AB_hydrolase_fold"/>
</dbReference>